<evidence type="ECO:0000313" key="3">
    <source>
        <dbReference type="Proteomes" id="UP000535437"/>
    </source>
</evidence>
<dbReference type="InterPro" id="IPR024072">
    <property type="entry name" value="DHFR-like_dom_sf"/>
</dbReference>
<dbReference type="AlphaFoldDB" id="A0A7Z0GJC5"/>
<dbReference type="GO" id="GO:0009231">
    <property type="term" value="P:riboflavin biosynthetic process"/>
    <property type="evidence" value="ECO:0007669"/>
    <property type="project" value="InterPro"/>
</dbReference>
<dbReference type="EMBL" id="JACCFY010000001">
    <property type="protein sequence ID" value="NYJ76823.1"/>
    <property type="molecule type" value="Genomic_DNA"/>
</dbReference>
<accession>A0A7Z0GJC5</accession>
<proteinExistence type="predicted"/>
<name>A0A7Z0GJC5_9MICC</name>
<dbReference type="Proteomes" id="UP000535437">
    <property type="component" value="Unassembled WGS sequence"/>
</dbReference>
<sequence length="215" mass="23396">MKLSIHLFTTFDGVSQSPGSAEEDTRGGFRHGGWFMPFFDEGCGHAIDAWYERCGALLLGRRTFDTFASHWPHVTDPEDSVAAQINRGHKYVVTSSPLGETWADTSTLLGDGFLEDVARLKAVEDDLELQVHGSIHLARTLHEAGLVDIYRFLVAPVVVGAGSRIFTPDTPPTAMRVEQSTVTASGVFATEMTPRDFGNSLSVTVEDGKNIIVDA</sequence>
<dbReference type="Gene3D" id="3.40.430.10">
    <property type="entry name" value="Dihydrofolate Reductase, subunit A"/>
    <property type="match status" value="1"/>
</dbReference>
<organism evidence="2 3">
    <name type="scientific">Nesterenkonia xinjiangensis</name>
    <dbReference type="NCBI Taxonomy" id="225327"/>
    <lineage>
        <taxon>Bacteria</taxon>
        <taxon>Bacillati</taxon>
        <taxon>Actinomycetota</taxon>
        <taxon>Actinomycetes</taxon>
        <taxon>Micrococcales</taxon>
        <taxon>Micrococcaceae</taxon>
        <taxon>Nesterenkonia</taxon>
    </lineage>
</organism>
<comment type="caution">
    <text evidence="2">The sequence shown here is derived from an EMBL/GenBank/DDBJ whole genome shotgun (WGS) entry which is preliminary data.</text>
</comment>
<feature type="domain" description="Bacterial bifunctional deaminase-reductase C-terminal" evidence="1">
    <location>
        <begin position="4"/>
        <end position="187"/>
    </location>
</feature>
<reference evidence="2 3" key="1">
    <citation type="submission" date="2020-07" db="EMBL/GenBank/DDBJ databases">
        <title>Sequencing the genomes of 1000 actinobacteria strains.</title>
        <authorList>
            <person name="Klenk H.-P."/>
        </authorList>
    </citation>
    <scope>NUCLEOTIDE SEQUENCE [LARGE SCALE GENOMIC DNA]</scope>
    <source>
        <strain evidence="2 3">DSM 15475</strain>
    </source>
</reference>
<keyword evidence="3" id="KW-1185">Reference proteome</keyword>
<dbReference type="SUPFAM" id="SSF53597">
    <property type="entry name" value="Dihydrofolate reductase-like"/>
    <property type="match status" value="1"/>
</dbReference>
<dbReference type="InterPro" id="IPR002734">
    <property type="entry name" value="RibDG_C"/>
</dbReference>
<dbReference type="GO" id="GO:0008703">
    <property type="term" value="F:5-amino-6-(5-phosphoribosylamino)uracil reductase activity"/>
    <property type="evidence" value="ECO:0007669"/>
    <property type="project" value="InterPro"/>
</dbReference>
<protein>
    <submittedName>
        <fullName evidence="2">Dihydrofolate reductase</fullName>
    </submittedName>
</protein>
<evidence type="ECO:0000313" key="2">
    <source>
        <dbReference type="EMBL" id="NYJ76823.1"/>
    </source>
</evidence>
<dbReference type="Pfam" id="PF01872">
    <property type="entry name" value="RibD_C"/>
    <property type="match status" value="1"/>
</dbReference>
<gene>
    <name evidence="2" type="ORF">HNR09_000234</name>
</gene>
<dbReference type="RefSeq" id="WP_179540386.1">
    <property type="nucleotide sequence ID" value="NZ_BAAALL010000010.1"/>
</dbReference>
<evidence type="ECO:0000259" key="1">
    <source>
        <dbReference type="Pfam" id="PF01872"/>
    </source>
</evidence>